<feature type="binding site" evidence="10">
    <location>
        <position position="182"/>
    </location>
    <ligand>
        <name>substrate</name>
    </ligand>
</feature>
<comment type="similarity">
    <text evidence="1 8 12">Belongs to the thymidine kinase family.</text>
</comment>
<keyword evidence="3 8" id="KW-0237">DNA synthesis</keyword>
<feature type="binding site" evidence="8">
    <location>
        <position position="151"/>
    </location>
    <ligand>
        <name>Zn(2+)</name>
        <dbReference type="ChEBI" id="CHEBI:29105"/>
    </ligand>
</feature>
<dbReference type="InterPro" id="IPR027417">
    <property type="entry name" value="P-loop_NTPase"/>
</dbReference>
<gene>
    <name evidence="8" type="primary">tdk</name>
    <name evidence="13" type="ORF">SE17_32650</name>
</gene>
<dbReference type="Gene3D" id="3.40.50.300">
    <property type="entry name" value="P-loop containing nucleotide triphosphate hydrolases"/>
    <property type="match status" value="1"/>
</dbReference>
<comment type="catalytic activity">
    <reaction evidence="8 11">
        <text>thymidine + ATP = dTMP + ADP + H(+)</text>
        <dbReference type="Rhea" id="RHEA:19129"/>
        <dbReference type="ChEBI" id="CHEBI:15378"/>
        <dbReference type="ChEBI" id="CHEBI:17748"/>
        <dbReference type="ChEBI" id="CHEBI:30616"/>
        <dbReference type="ChEBI" id="CHEBI:63528"/>
        <dbReference type="ChEBI" id="CHEBI:456216"/>
        <dbReference type="EC" id="2.7.1.21"/>
    </reaction>
</comment>
<dbReference type="Pfam" id="PF00265">
    <property type="entry name" value="TK"/>
    <property type="match status" value="1"/>
</dbReference>
<evidence type="ECO:0000256" key="6">
    <source>
        <dbReference type="ARBA" id="ARBA00022777"/>
    </source>
</evidence>
<evidence type="ECO:0000256" key="9">
    <source>
        <dbReference type="PIRSR" id="PIRSR035805-1"/>
    </source>
</evidence>
<comment type="subunit">
    <text evidence="8">Homotetramer.</text>
</comment>
<dbReference type="GO" id="GO:0008270">
    <property type="term" value="F:zinc ion binding"/>
    <property type="evidence" value="ECO:0007669"/>
    <property type="project" value="UniProtKB-UniRule"/>
</dbReference>
<evidence type="ECO:0000256" key="4">
    <source>
        <dbReference type="ARBA" id="ARBA00022679"/>
    </source>
</evidence>
<keyword evidence="8" id="KW-0479">Metal-binding</keyword>
<feature type="binding site" evidence="8">
    <location>
        <position position="189"/>
    </location>
    <ligand>
        <name>Zn(2+)</name>
        <dbReference type="ChEBI" id="CHEBI:29105"/>
    </ligand>
</feature>
<keyword evidence="6 8" id="KW-0418">Kinase</keyword>
<dbReference type="GO" id="GO:0004797">
    <property type="term" value="F:thymidine kinase activity"/>
    <property type="evidence" value="ECO:0007669"/>
    <property type="project" value="UniProtKB-UniRule"/>
</dbReference>
<evidence type="ECO:0000313" key="13">
    <source>
        <dbReference type="EMBL" id="KPV49432.1"/>
    </source>
</evidence>
<dbReference type="GO" id="GO:0071897">
    <property type="term" value="P:DNA biosynthetic process"/>
    <property type="evidence" value="ECO:0007669"/>
    <property type="project" value="UniProtKB-KW"/>
</dbReference>
<dbReference type="Gene3D" id="3.30.60.20">
    <property type="match status" value="1"/>
</dbReference>
<dbReference type="InterPro" id="IPR001267">
    <property type="entry name" value="Thymidine_kinase"/>
</dbReference>
<dbReference type="AlphaFoldDB" id="A0A0P9DA48"/>
<evidence type="ECO:0000256" key="1">
    <source>
        <dbReference type="ARBA" id="ARBA00007587"/>
    </source>
</evidence>
<name>A0A0P9DA48_9CHLR</name>
<feature type="binding site" evidence="8">
    <location>
        <position position="186"/>
    </location>
    <ligand>
        <name>Zn(2+)</name>
        <dbReference type="ChEBI" id="CHEBI:29105"/>
    </ligand>
</feature>
<organism evidence="13 14">
    <name type="scientific">Kouleothrix aurantiaca</name>
    <dbReference type="NCBI Taxonomy" id="186479"/>
    <lineage>
        <taxon>Bacteria</taxon>
        <taxon>Bacillati</taxon>
        <taxon>Chloroflexota</taxon>
        <taxon>Chloroflexia</taxon>
        <taxon>Chloroflexales</taxon>
        <taxon>Roseiflexineae</taxon>
        <taxon>Roseiflexaceae</taxon>
        <taxon>Kouleothrix</taxon>
    </lineage>
</organism>
<evidence type="ECO:0000256" key="5">
    <source>
        <dbReference type="ARBA" id="ARBA00022741"/>
    </source>
</evidence>
<evidence type="ECO:0000256" key="3">
    <source>
        <dbReference type="ARBA" id="ARBA00022634"/>
    </source>
</evidence>
<evidence type="ECO:0000256" key="8">
    <source>
        <dbReference type="HAMAP-Rule" id="MF_00124"/>
    </source>
</evidence>
<dbReference type="PIRSF" id="PIRSF035805">
    <property type="entry name" value="TK_cell"/>
    <property type="match status" value="1"/>
</dbReference>
<dbReference type="SUPFAM" id="SSF52540">
    <property type="entry name" value="P-loop containing nucleoside triphosphate hydrolases"/>
    <property type="match status" value="1"/>
</dbReference>
<dbReference type="PANTHER" id="PTHR11441:SF0">
    <property type="entry name" value="THYMIDINE KINASE, CYTOSOLIC"/>
    <property type="match status" value="1"/>
</dbReference>
<evidence type="ECO:0000313" key="14">
    <source>
        <dbReference type="Proteomes" id="UP000050509"/>
    </source>
</evidence>
<evidence type="ECO:0000256" key="2">
    <source>
        <dbReference type="ARBA" id="ARBA00012118"/>
    </source>
</evidence>
<dbReference type="EC" id="2.7.1.21" evidence="2 8"/>
<evidence type="ECO:0000256" key="10">
    <source>
        <dbReference type="PIRSR" id="PIRSR035805-2"/>
    </source>
</evidence>
<dbReference type="EMBL" id="LJCR01001971">
    <property type="protein sequence ID" value="KPV49432.1"/>
    <property type="molecule type" value="Genomic_DNA"/>
</dbReference>
<feature type="active site" description="Proton acceptor" evidence="8 9">
    <location>
        <position position="89"/>
    </location>
</feature>
<dbReference type="GO" id="GO:0005829">
    <property type="term" value="C:cytosol"/>
    <property type="evidence" value="ECO:0007669"/>
    <property type="project" value="TreeGrafter"/>
</dbReference>
<feature type="binding site" evidence="8">
    <location>
        <begin position="88"/>
        <end position="91"/>
    </location>
    <ligand>
        <name>ATP</name>
        <dbReference type="ChEBI" id="CHEBI:30616"/>
    </ligand>
</feature>
<keyword evidence="8" id="KW-0862">Zinc</keyword>
<sequence length="193" mass="21373">MTRLGSGGRIEVICGCMYSGKTEELIRRLNHVQIARQRLQAFTPRRDTRYAVGNLVSHNGVRIEAQPIDSITEIRDYLRDDVQVVALDELHFLDDSADTIVETCQALADRGLRVIIAGLDQDYRAAPFPAMSRLLAVAEQADKLFAICVRCGAYATRSQRMIDGKPAPFDAPTIVVGGLELYEARCRACFEAG</sequence>
<dbReference type="InterPro" id="IPR020633">
    <property type="entry name" value="Thymidine_kinase_CS"/>
</dbReference>
<evidence type="ECO:0000256" key="12">
    <source>
        <dbReference type="RuleBase" id="RU004165"/>
    </source>
</evidence>
<feature type="binding site" evidence="8">
    <location>
        <begin position="15"/>
        <end position="22"/>
    </location>
    <ligand>
        <name>ATP</name>
        <dbReference type="ChEBI" id="CHEBI:30616"/>
    </ligand>
</feature>
<accession>A0A0P9DA48</accession>
<feature type="binding site" evidence="8">
    <location>
        <position position="148"/>
    </location>
    <ligand>
        <name>Zn(2+)</name>
        <dbReference type="ChEBI" id="CHEBI:29105"/>
    </ligand>
</feature>
<keyword evidence="4 8" id="KW-0808">Transferase</keyword>
<dbReference type="GO" id="GO:0005524">
    <property type="term" value="F:ATP binding"/>
    <property type="evidence" value="ECO:0007669"/>
    <property type="project" value="UniProtKB-UniRule"/>
</dbReference>
<evidence type="ECO:0000256" key="11">
    <source>
        <dbReference type="RuleBase" id="RU000544"/>
    </source>
</evidence>
<dbReference type="HAMAP" id="MF_00124">
    <property type="entry name" value="Thymidine_kinase"/>
    <property type="match status" value="1"/>
</dbReference>
<dbReference type="Proteomes" id="UP000050509">
    <property type="component" value="Unassembled WGS sequence"/>
</dbReference>
<dbReference type="PROSITE" id="PS00603">
    <property type="entry name" value="TK_CELLULAR_TYPE"/>
    <property type="match status" value="1"/>
</dbReference>
<dbReference type="SUPFAM" id="SSF57716">
    <property type="entry name" value="Glucocorticoid receptor-like (DNA-binding domain)"/>
    <property type="match status" value="1"/>
</dbReference>
<comment type="subcellular location">
    <subcellularLocation>
        <location evidence="8">Cytoplasm</location>
    </subcellularLocation>
</comment>
<proteinExistence type="inferred from homology"/>
<keyword evidence="14" id="KW-1185">Reference proteome</keyword>
<reference evidence="13 14" key="1">
    <citation type="submission" date="2015-09" db="EMBL/GenBank/DDBJ databases">
        <title>Draft genome sequence of Kouleothrix aurantiaca JCM 19913.</title>
        <authorList>
            <person name="Hemp J."/>
        </authorList>
    </citation>
    <scope>NUCLEOTIDE SEQUENCE [LARGE SCALE GENOMIC DNA]</scope>
    <source>
        <strain evidence="13 14">COM-B</strain>
    </source>
</reference>
<feature type="binding site" evidence="10">
    <location>
        <begin position="174"/>
        <end position="177"/>
    </location>
    <ligand>
        <name>substrate</name>
    </ligand>
</feature>
<keyword evidence="8" id="KW-0963">Cytoplasm</keyword>
<protein>
    <recommendedName>
        <fullName evidence="2 8">Thymidine kinase</fullName>
        <ecNumber evidence="2 8">2.7.1.21</ecNumber>
    </recommendedName>
</protein>
<keyword evidence="5 8" id="KW-0547">Nucleotide-binding</keyword>
<dbReference type="PATRIC" id="fig|186479.3.peg.3550"/>
<comment type="caution">
    <text evidence="13">The sequence shown here is derived from an EMBL/GenBank/DDBJ whole genome shotgun (WGS) entry which is preliminary data.</text>
</comment>
<dbReference type="GO" id="GO:0046104">
    <property type="term" value="P:thymidine metabolic process"/>
    <property type="evidence" value="ECO:0007669"/>
    <property type="project" value="TreeGrafter"/>
</dbReference>
<dbReference type="PANTHER" id="PTHR11441">
    <property type="entry name" value="THYMIDINE KINASE"/>
    <property type="match status" value="1"/>
</dbReference>
<evidence type="ECO:0000256" key="7">
    <source>
        <dbReference type="ARBA" id="ARBA00022840"/>
    </source>
</evidence>
<dbReference type="NCBIfam" id="NF003296">
    <property type="entry name" value="PRK04296.1-1"/>
    <property type="match status" value="1"/>
</dbReference>
<keyword evidence="7 8" id="KW-0067">ATP-binding</keyword>